<reference evidence="1 2" key="1">
    <citation type="journal article" date="2018" name="Sci. Rep.">
        <title>Genomic signatures of local adaptation to the degree of environmental predictability in rotifers.</title>
        <authorList>
            <person name="Franch-Gras L."/>
            <person name="Hahn C."/>
            <person name="Garcia-Roger E.M."/>
            <person name="Carmona M.J."/>
            <person name="Serra M."/>
            <person name="Gomez A."/>
        </authorList>
    </citation>
    <scope>NUCLEOTIDE SEQUENCE [LARGE SCALE GENOMIC DNA]</scope>
    <source>
        <strain evidence="1">HYR1</strain>
    </source>
</reference>
<organism evidence="1 2">
    <name type="scientific">Brachionus plicatilis</name>
    <name type="common">Marine rotifer</name>
    <name type="synonym">Brachionus muelleri</name>
    <dbReference type="NCBI Taxonomy" id="10195"/>
    <lineage>
        <taxon>Eukaryota</taxon>
        <taxon>Metazoa</taxon>
        <taxon>Spiralia</taxon>
        <taxon>Gnathifera</taxon>
        <taxon>Rotifera</taxon>
        <taxon>Eurotatoria</taxon>
        <taxon>Monogononta</taxon>
        <taxon>Pseudotrocha</taxon>
        <taxon>Ploima</taxon>
        <taxon>Brachionidae</taxon>
        <taxon>Brachionus</taxon>
    </lineage>
</organism>
<dbReference type="Proteomes" id="UP000276133">
    <property type="component" value="Unassembled WGS sequence"/>
</dbReference>
<dbReference type="OrthoDB" id="10595299at2759"/>
<gene>
    <name evidence="1" type="ORF">BpHYR1_045069</name>
</gene>
<dbReference type="EMBL" id="REGN01001180">
    <property type="protein sequence ID" value="RNA36474.1"/>
    <property type="molecule type" value="Genomic_DNA"/>
</dbReference>
<evidence type="ECO:0000313" key="2">
    <source>
        <dbReference type="Proteomes" id="UP000276133"/>
    </source>
</evidence>
<name>A0A3M7SKS8_BRAPC</name>
<comment type="caution">
    <text evidence="1">The sequence shown here is derived from an EMBL/GenBank/DDBJ whole genome shotgun (WGS) entry which is preliminary data.</text>
</comment>
<dbReference type="AlphaFoldDB" id="A0A3M7SKS8"/>
<proteinExistence type="predicted"/>
<protein>
    <submittedName>
        <fullName evidence="1">Uncharacterized protein</fullName>
    </submittedName>
</protein>
<accession>A0A3M7SKS8</accession>
<keyword evidence="2" id="KW-1185">Reference proteome</keyword>
<evidence type="ECO:0000313" key="1">
    <source>
        <dbReference type="EMBL" id="RNA36474.1"/>
    </source>
</evidence>
<sequence>MTNSVLTVKKAYNGLIYAKARINENINKITKTAMNRSCEIISNLQLEKMLRLIKNMCPKRDKIGLQAISLLGGATIVTKNKSIYKNSKSVIPALIEVTKAARPSLIVVGTHSILGFFEVNGLATEASAFDNDMPDKITAPQSLAPSPHIPTKYL</sequence>